<sequence length="145" mass="16439">MLFWILILLVTRQSCVTQGHTDLLVRPSTAVVCDCKSNSCRTLFDIVWGCLATIFACTWVALHQNVPGPHLGHFALLMRTLRMMLVTIITPEFVVGFAARQLLSARRISKEFMSQKRMDSFAPWEDLCLKKVTQFQASSNFLPTC</sequence>
<evidence type="ECO:0000256" key="2">
    <source>
        <dbReference type="SAM" id="SignalP"/>
    </source>
</evidence>
<evidence type="ECO:0000313" key="4">
    <source>
        <dbReference type="Proteomes" id="UP001215598"/>
    </source>
</evidence>
<dbReference type="Proteomes" id="UP001215598">
    <property type="component" value="Unassembled WGS sequence"/>
</dbReference>
<dbReference type="PANTHER" id="PTHR35043:SF8">
    <property type="entry name" value="DUF4220 DOMAIN-CONTAINING PROTEIN"/>
    <property type="match status" value="1"/>
</dbReference>
<organism evidence="3 4">
    <name type="scientific">Mycena metata</name>
    <dbReference type="NCBI Taxonomy" id="1033252"/>
    <lineage>
        <taxon>Eukaryota</taxon>
        <taxon>Fungi</taxon>
        <taxon>Dikarya</taxon>
        <taxon>Basidiomycota</taxon>
        <taxon>Agaricomycotina</taxon>
        <taxon>Agaricomycetes</taxon>
        <taxon>Agaricomycetidae</taxon>
        <taxon>Agaricales</taxon>
        <taxon>Marasmiineae</taxon>
        <taxon>Mycenaceae</taxon>
        <taxon>Mycena</taxon>
    </lineage>
</organism>
<proteinExistence type="predicted"/>
<feature type="transmembrane region" description="Helical" evidence="1">
    <location>
        <begin position="43"/>
        <end position="62"/>
    </location>
</feature>
<dbReference type="EMBL" id="JARKIB010000542">
    <property type="protein sequence ID" value="KAJ7701021.1"/>
    <property type="molecule type" value="Genomic_DNA"/>
</dbReference>
<keyword evidence="1" id="KW-1133">Transmembrane helix</keyword>
<feature type="signal peptide" evidence="2">
    <location>
        <begin position="1"/>
        <end position="17"/>
    </location>
</feature>
<evidence type="ECO:0000256" key="1">
    <source>
        <dbReference type="SAM" id="Phobius"/>
    </source>
</evidence>
<keyword evidence="2" id="KW-0732">Signal</keyword>
<dbReference type="PANTHER" id="PTHR35043">
    <property type="entry name" value="TRANSCRIPTION FACTOR DOMAIN-CONTAINING PROTEIN"/>
    <property type="match status" value="1"/>
</dbReference>
<feature type="transmembrane region" description="Helical" evidence="1">
    <location>
        <begin position="83"/>
        <end position="103"/>
    </location>
</feature>
<keyword evidence="1" id="KW-0472">Membrane</keyword>
<feature type="chain" id="PRO_5041968951" evidence="2">
    <location>
        <begin position="18"/>
        <end position="145"/>
    </location>
</feature>
<comment type="caution">
    <text evidence="3">The sequence shown here is derived from an EMBL/GenBank/DDBJ whole genome shotgun (WGS) entry which is preliminary data.</text>
</comment>
<protein>
    <submittedName>
        <fullName evidence="3">Uncharacterized protein</fullName>
    </submittedName>
</protein>
<reference evidence="3" key="1">
    <citation type="submission" date="2023-03" db="EMBL/GenBank/DDBJ databases">
        <title>Massive genome expansion in bonnet fungi (Mycena s.s.) driven by repeated elements and novel gene families across ecological guilds.</title>
        <authorList>
            <consortium name="Lawrence Berkeley National Laboratory"/>
            <person name="Harder C.B."/>
            <person name="Miyauchi S."/>
            <person name="Viragh M."/>
            <person name="Kuo A."/>
            <person name="Thoen E."/>
            <person name="Andreopoulos B."/>
            <person name="Lu D."/>
            <person name="Skrede I."/>
            <person name="Drula E."/>
            <person name="Henrissat B."/>
            <person name="Morin E."/>
            <person name="Kohler A."/>
            <person name="Barry K."/>
            <person name="LaButti K."/>
            <person name="Morin E."/>
            <person name="Salamov A."/>
            <person name="Lipzen A."/>
            <person name="Mereny Z."/>
            <person name="Hegedus B."/>
            <person name="Baldrian P."/>
            <person name="Stursova M."/>
            <person name="Weitz H."/>
            <person name="Taylor A."/>
            <person name="Grigoriev I.V."/>
            <person name="Nagy L.G."/>
            <person name="Martin F."/>
            <person name="Kauserud H."/>
        </authorList>
    </citation>
    <scope>NUCLEOTIDE SEQUENCE</scope>
    <source>
        <strain evidence="3">CBHHK182m</strain>
    </source>
</reference>
<dbReference type="AlphaFoldDB" id="A0AAD7GQV3"/>
<gene>
    <name evidence="3" type="ORF">B0H16DRAFT_765103</name>
</gene>
<keyword evidence="4" id="KW-1185">Reference proteome</keyword>
<keyword evidence="1" id="KW-0812">Transmembrane</keyword>
<evidence type="ECO:0000313" key="3">
    <source>
        <dbReference type="EMBL" id="KAJ7701021.1"/>
    </source>
</evidence>
<accession>A0AAD7GQV3</accession>
<name>A0AAD7GQV3_9AGAR</name>